<dbReference type="PANTHER" id="PTHR31235">
    <property type="entry name" value="PEROXIDASE 25-RELATED"/>
    <property type="match status" value="1"/>
</dbReference>
<keyword evidence="10 22" id="KW-0732">Signal</keyword>
<dbReference type="Proteomes" id="UP000077755">
    <property type="component" value="Chromosome 5"/>
</dbReference>
<feature type="site" description="Transition state stabilizer" evidence="20">
    <location>
        <position position="58"/>
    </location>
</feature>
<keyword evidence="16 22" id="KW-0376">Hydrogen peroxide</keyword>
<keyword evidence="12 22" id="KW-0560">Oxidoreductase</keyword>
<feature type="disulfide bond" evidence="21">
    <location>
        <begin position="117"/>
        <end position="317"/>
    </location>
</feature>
<evidence type="ECO:0000256" key="19">
    <source>
        <dbReference type="PIRSR" id="PIRSR600823-3"/>
    </source>
</evidence>
<keyword evidence="9 19" id="KW-0479">Metal-binding</keyword>
<evidence type="ECO:0000313" key="24">
    <source>
        <dbReference type="EMBL" id="WOH01018.1"/>
    </source>
</evidence>
<evidence type="ECO:0000256" key="22">
    <source>
        <dbReference type="RuleBase" id="RU362060"/>
    </source>
</evidence>
<keyword evidence="8 22" id="KW-0349">Heme</keyword>
<comment type="catalytic activity">
    <reaction evidence="1 22">
        <text>2 a phenolic donor + H2O2 = 2 a phenolic radical donor + 2 H2O</text>
        <dbReference type="Rhea" id="RHEA:56136"/>
        <dbReference type="ChEBI" id="CHEBI:15377"/>
        <dbReference type="ChEBI" id="CHEBI:16240"/>
        <dbReference type="ChEBI" id="CHEBI:139520"/>
        <dbReference type="ChEBI" id="CHEBI:139521"/>
        <dbReference type="EC" id="1.11.1.7"/>
    </reaction>
</comment>
<keyword evidence="25" id="KW-1185">Reference proteome</keyword>
<dbReference type="Gene3D" id="1.10.420.10">
    <property type="entry name" value="Peroxidase, domain 2"/>
    <property type="match status" value="1"/>
</dbReference>
<dbReference type="GO" id="GO:0006979">
    <property type="term" value="P:response to oxidative stress"/>
    <property type="evidence" value="ECO:0007669"/>
    <property type="project" value="UniProtKB-UniRule"/>
</dbReference>
<keyword evidence="7 22" id="KW-0575">Peroxidase</keyword>
<comment type="similarity">
    <text evidence="4">Belongs to the peroxidase family. Ascorbate peroxidase subfamily.</text>
</comment>
<feature type="chain" id="PRO_5041771673" description="Peroxidase" evidence="22">
    <location>
        <begin position="22"/>
        <end position="322"/>
    </location>
</feature>
<feature type="binding site" evidence="19">
    <location>
        <position position="63"/>
    </location>
    <ligand>
        <name>Ca(2+)</name>
        <dbReference type="ChEBI" id="CHEBI:29108"/>
        <label>1</label>
    </ligand>
</feature>
<keyword evidence="15" id="KW-0325">Glycoprotein</keyword>
<dbReference type="FunFam" id="1.10.520.10:FF:000006">
    <property type="entry name" value="Peroxidase"/>
    <property type="match status" value="1"/>
</dbReference>
<dbReference type="PROSITE" id="PS00435">
    <property type="entry name" value="PEROXIDASE_1"/>
    <property type="match status" value="1"/>
</dbReference>
<dbReference type="InterPro" id="IPR000823">
    <property type="entry name" value="Peroxidase_pln"/>
</dbReference>
<evidence type="ECO:0000256" key="7">
    <source>
        <dbReference type="ARBA" id="ARBA00022559"/>
    </source>
</evidence>
<keyword evidence="13 19" id="KW-0408">Iron</keyword>
<keyword evidence="11 19" id="KW-0106">Calcium</keyword>
<keyword evidence="6 22" id="KW-0964">Secreted</keyword>
<proteinExistence type="inferred from homology"/>
<feature type="signal peptide" evidence="22">
    <location>
        <begin position="1"/>
        <end position="21"/>
    </location>
</feature>
<dbReference type="FunFam" id="1.10.420.10:FF:000008">
    <property type="entry name" value="Peroxidase"/>
    <property type="match status" value="1"/>
</dbReference>
<dbReference type="Pfam" id="PF00141">
    <property type="entry name" value="peroxidase"/>
    <property type="match status" value="1"/>
</dbReference>
<dbReference type="PRINTS" id="PR00458">
    <property type="entry name" value="PEROXIDASE"/>
</dbReference>
<dbReference type="GO" id="GO:0042744">
    <property type="term" value="P:hydrogen peroxide catabolic process"/>
    <property type="evidence" value="ECO:0007669"/>
    <property type="project" value="UniProtKB-KW"/>
</dbReference>
<evidence type="ECO:0000256" key="2">
    <source>
        <dbReference type="ARBA" id="ARBA00002322"/>
    </source>
</evidence>
<evidence type="ECO:0000256" key="8">
    <source>
        <dbReference type="ARBA" id="ARBA00022617"/>
    </source>
</evidence>
<dbReference type="GO" id="GO:0020037">
    <property type="term" value="F:heme binding"/>
    <property type="evidence" value="ECO:0007669"/>
    <property type="project" value="UniProtKB-UniRule"/>
</dbReference>
<evidence type="ECO:0000256" key="18">
    <source>
        <dbReference type="PIRSR" id="PIRSR600823-2"/>
    </source>
</evidence>
<comment type="similarity">
    <text evidence="22">Belongs to the peroxidase family. Classical plant (class III) peroxidase subfamily.</text>
</comment>
<evidence type="ECO:0000256" key="6">
    <source>
        <dbReference type="ARBA" id="ARBA00022525"/>
    </source>
</evidence>
<comment type="cofactor">
    <cofactor evidence="19 22">
        <name>heme b</name>
        <dbReference type="ChEBI" id="CHEBI:60344"/>
    </cofactor>
    <text evidence="19 22">Binds 1 heme b (iron(II)-protoporphyrin IX) group per subunit.</text>
</comment>
<feature type="binding site" evidence="19">
    <location>
        <position position="242"/>
    </location>
    <ligand>
        <name>Ca(2+)</name>
        <dbReference type="ChEBI" id="CHEBI:29108"/>
        <label>2</label>
    </ligand>
</feature>
<evidence type="ECO:0000256" key="11">
    <source>
        <dbReference type="ARBA" id="ARBA00022837"/>
    </source>
</evidence>
<reference evidence="24" key="1">
    <citation type="journal article" date="2016" name="Nat. Genet.">
        <title>A high-quality carrot genome assembly provides new insights into carotenoid accumulation and asterid genome evolution.</title>
        <authorList>
            <person name="Iorizzo M."/>
            <person name="Ellison S."/>
            <person name="Senalik D."/>
            <person name="Zeng P."/>
            <person name="Satapoomin P."/>
            <person name="Huang J."/>
            <person name="Bowman M."/>
            <person name="Iovene M."/>
            <person name="Sanseverino W."/>
            <person name="Cavagnaro P."/>
            <person name="Yildiz M."/>
            <person name="Macko-Podgorni A."/>
            <person name="Moranska E."/>
            <person name="Grzebelus E."/>
            <person name="Grzebelus D."/>
            <person name="Ashrafi H."/>
            <person name="Zheng Z."/>
            <person name="Cheng S."/>
            <person name="Spooner D."/>
            <person name="Van Deynze A."/>
            <person name="Simon P."/>
        </authorList>
    </citation>
    <scope>NUCLEOTIDE SEQUENCE</scope>
    <source>
        <tissue evidence="24">Leaf</tissue>
    </source>
</reference>
<feature type="disulfide bond" evidence="21">
    <location>
        <begin position="31"/>
        <end position="111"/>
    </location>
</feature>
<dbReference type="GO" id="GO:0140825">
    <property type="term" value="F:lactoperoxidase activity"/>
    <property type="evidence" value="ECO:0007669"/>
    <property type="project" value="UniProtKB-EC"/>
</dbReference>
<comment type="function">
    <text evidence="2">Removal of H(2)O(2), oxidation of toxic reductants, biosynthesis and degradation of lignin, suberization, auxin catabolism, response to environmental stresses such as wounding, pathogen attack and oxidative stress. These functions might be dependent on each isozyme/isoform in each plant tissue.</text>
</comment>
<evidence type="ECO:0000256" key="12">
    <source>
        <dbReference type="ARBA" id="ARBA00023002"/>
    </source>
</evidence>
<feature type="binding site" evidence="19">
    <location>
        <position position="70"/>
    </location>
    <ligand>
        <name>Ca(2+)</name>
        <dbReference type="ChEBI" id="CHEBI:29108"/>
        <label>1</label>
    </ligand>
</feature>
<evidence type="ECO:0000256" key="4">
    <source>
        <dbReference type="ARBA" id="ARBA00006873"/>
    </source>
</evidence>
<dbReference type="GO" id="GO:0005576">
    <property type="term" value="C:extracellular region"/>
    <property type="evidence" value="ECO:0007669"/>
    <property type="project" value="UniProtKB-SubCell"/>
</dbReference>
<evidence type="ECO:0000256" key="15">
    <source>
        <dbReference type="ARBA" id="ARBA00023180"/>
    </source>
</evidence>
<dbReference type="InterPro" id="IPR019793">
    <property type="entry name" value="Peroxidases_heam-ligand_BS"/>
</dbReference>
<comment type="subcellular location">
    <subcellularLocation>
        <location evidence="3 22">Secreted</location>
    </subcellularLocation>
</comment>
<feature type="disulfide bond" evidence="21">
    <location>
        <begin position="197"/>
        <end position="229"/>
    </location>
</feature>
<dbReference type="EC" id="1.11.1.7" evidence="5 22"/>
<evidence type="ECO:0000256" key="17">
    <source>
        <dbReference type="PIRSR" id="PIRSR600823-1"/>
    </source>
</evidence>
<evidence type="ECO:0000259" key="23">
    <source>
        <dbReference type="PROSITE" id="PS50873"/>
    </source>
</evidence>
<feature type="active site" description="Proton acceptor" evidence="17">
    <location>
        <position position="62"/>
    </location>
</feature>
<accession>A0AAF0X446</accession>
<dbReference type="Gene3D" id="1.10.520.10">
    <property type="match status" value="1"/>
</dbReference>
<dbReference type="EMBL" id="CP093347">
    <property type="protein sequence ID" value="WOH01018.1"/>
    <property type="molecule type" value="Genomic_DNA"/>
</dbReference>
<comment type="cofactor">
    <cofactor evidence="19 22">
        <name>Ca(2+)</name>
        <dbReference type="ChEBI" id="CHEBI:29108"/>
    </cofactor>
    <text evidence="19 22">Binds 2 calcium ions per subunit.</text>
</comment>
<dbReference type="InterPro" id="IPR010255">
    <property type="entry name" value="Haem_peroxidase_sf"/>
</dbReference>
<evidence type="ECO:0000256" key="5">
    <source>
        <dbReference type="ARBA" id="ARBA00012313"/>
    </source>
</evidence>
<reference evidence="24" key="2">
    <citation type="submission" date="2022-03" db="EMBL/GenBank/DDBJ databases">
        <title>Draft title - Genomic analysis of global carrot germplasm unveils the trajectory of domestication and the origin of high carotenoid orange carrot.</title>
        <authorList>
            <person name="Iorizzo M."/>
            <person name="Ellison S."/>
            <person name="Senalik D."/>
            <person name="Macko-Podgorni A."/>
            <person name="Grzebelus D."/>
            <person name="Bostan H."/>
            <person name="Rolling W."/>
            <person name="Curaba J."/>
            <person name="Simon P."/>
        </authorList>
    </citation>
    <scope>NUCLEOTIDE SEQUENCE</scope>
    <source>
        <tissue evidence="24">Leaf</tissue>
    </source>
</reference>
<name>A0AAF0X446_DAUCS</name>
<feature type="binding site" evidence="18">
    <location>
        <position position="160"/>
    </location>
    <ligand>
        <name>substrate</name>
    </ligand>
</feature>
<evidence type="ECO:0000256" key="14">
    <source>
        <dbReference type="ARBA" id="ARBA00023157"/>
    </source>
</evidence>
<dbReference type="SUPFAM" id="SSF48113">
    <property type="entry name" value="Heme-dependent peroxidases"/>
    <property type="match status" value="1"/>
</dbReference>
<evidence type="ECO:0000256" key="10">
    <source>
        <dbReference type="ARBA" id="ARBA00022729"/>
    </source>
</evidence>
<organism evidence="24 25">
    <name type="scientific">Daucus carota subsp. sativus</name>
    <name type="common">Carrot</name>
    <dbReference type="NCBI Taxonomy" id="79200"/>
    <lineage>
        <taxon>Eukaryota</taxon>
        <taxon>Viridiplantae</taxon>
        <taxon>Streptophyta</taxon>
        <taxon>Embryophyta</taxon>
        <taxon>Tracheophyta</taxon>
        <taxon>Spermatophyta</taxon>
        <taxon>Magnoliopsida</taxon>
        <taxon>eudicotyledons</taxon>
        <taxon>Gunneridae</taxon>
        <taxon>Pentapetalae</taxon>
        <taxon>asterids</taxon>
        <taxon>campanulids</taxon>
        <taxon>Apiales</taxon>
        <taxon>Apiaceae</taxon>
        <taxon>Apioideae</taxon>
        <taxon>Scandiceae</taxon>
        <taxon>Daucinae</taxon>
        <taxon>Daucus</taxon>
        <taxon>Daucus sect. Daucus</taxon>
    </lineage>
</organism>
<feature type="binding site" description="axial binding residue" evidence="19">
    <location>
        <position position="190"/>
    </location>
    <ligand>
        <name>heme b</name>
        <dbReference type="ChEBI" id="CHEBI:60344"/>
    </ligand>
    <ligandPart>
        <name>Fe</name>
        <dbReference type="ChEBI" id="CHEBI:18248"/>
    </ligandPart>
</feature>
<evidence type="ECO:0000256" key="9">
    <source>
        <dbReference type="ARBA" id="ARBA00022723"/>
    </source>
</evidence>
<dbReference type="InterPro" id="IPR002016">
    <property type="entry name" value="Haem_peroxidase"/>
</dbReference>
<dbReference type="InterPro" id="IPR033905">
    <property type="entry name" value="Secretory_peroxidase"/>
</dbReference>
<feature type="binding site" evidence="19">
    <location>
        <position position="191"/>
    </location>
    <ligand>
        <name>Ca(2+)</name>
        <dbReference type="ChEBI" id="CHEBI:29108"/>
        <label>2</label>
    </ligand>
</feature>
<feature type="binding site" evidence="19">
    <location>
        <position position="72"/>
    </location>
    <ligand>
        <name>Ca(2+)</name>
        <dbReference type="ChEBI" id="CHEBI:29108"/>
        <label>1</label>
    </ligand>
</feature>
<evidence type="ECO:0000256" key="1">
    <source>
        <dbReference type="ARBA" id="ARBA00000189"/>
    </source>
</evidence>
<feature type="binding site" evidence="19">
    <location>
        <position position="85"/>
    </location>
    <ligand>
        <name>Ca(2+)</name>
        <dbReference type="ChEBI" id="CHEBI:29108"/>
        <label>1</label>
    </ligand>
</feature>
<dbReference type="PRINTS" id="PR00461">
    <property type="entry name" value="PLPEROXIDASE"/>
</dbReference>
<protein>
    <recommendedName>
        <fullName evidence="5 22">Peroxidase</fullName>
        <ecNumber evidence="5 22">1.11.1.7</ecNumber>
    </recommendedName>
</protein>
<evidence type="ECO:0000256" key="20">
    <source>
        <dbReference type="PIRSR" id="PIRSR600823-4"/>
    </source>
</evidence>
<evidence type="ECO:0000256" key="21">
    <source>
        <dbReference type="PIRSR" id="PIRSR600823-5"/>
    </source>
</evidence>
<feature type="domain" description="Plant heme peroxidase family profile" evidence="23">
    <location>
        <begin position="21"/>
        <end position="321"/>
    </location>
</feature>
<dbReference type="PROSITE" id="PS50873">
    <property type="entry name" value="PEROXIDASE_4"/>
    <property type="match status" value="1"/>
</dbReference>
<dbReference type="AlphaFoldDB" id="A0AAF0X446"/>
<feature type="binding site" evidence="19">
    <location>
        <position position="250"/>
    </location>
    <ligand>
        <name>Ca(2+)</name>
        <dbReference type="ChEBI" id="CHEBI:29108"/>
        <label>2</label>
    </ligand>
</feature>
<feature type="binding site" evidence="19">
    <location>
        <position position="68"/>
    </location>
    <ligand>
        <name>Ca(2+)</name>
        <dbReference type="ChEBI" id="CHEBI:29108"/>
        <label>1</label>
    </ligand>
</feature>
<evidence type="ECO:0000256" key="16">
    <source>
        <dbReference type="ARBA" id="ARBA00023324"/>
    </source>
</evidence>
<gene>
    <name evidence="24" type="ORF">DCAR_0520396</name>
</gene>
<keyword evidence="14 21" id="KW-1015">Disulfide bond</keyword>
<dbReference type="CDD" id="cd00693">
    <property type="entry name" value="secretory_peroxidase"/>
    <property type="match status" value="1"/>
</dbReference>
<evidence type="ECO:0000256" key="13">
    <source>
        <dbReference type="ARBA" id="ARBA00023004"/>
    </source>
</evidence>
<evidence type="ECO:0000313" key="25">
    <source>
        <dbReference type="Proteomes" id="UP000077755"/>
    </source>
</evidence>
<evidence type="ECO:0000256" key="3">
    <source>
        <dbReference type="ARBA" id="ARBA00004613"/>
    </source>
</evidence>
<dbReference type="KEGG" id="dcr:108221524"/>
<dbReference type="GO" id="GO:0046872">
    <property type="term" value="F:metal ion binding"/>
    <property type="evidence" value="ECO:0007669"/>
    <property type="project" value="UniProtKB-UniRule"/>
</dbReference>
<sequence>MNKFHIVILLVFVLGVLRASGLSENFYKDSCRQAETLVRNITWSRAQNDSRLGAKILRLHYHDCFVRGCDASILLDTAGTNAAAEKDARPNLSLLGFEVIDEIKSEIEKVCPQVVSCSDILALAARDAVSFPFKKKMWEVLTGRRDGTISLSSEVTGNLPGASSNFTTLKNIFAAKGLNVNDLVALSGAHTIGVSHCGPITRRLYNFTGNGDTDPSLDESYAATLKTQCPNPASAAITVEMDPQSSESFDAHYFTALKQHKGLFQSDASLLTDPASAKIVDSLLKPDSFFSEFGKSMKNMGQIELLTGSAGEIRTNCRVVNA</sequence>
<feature type="disulfide bond" evidence="21">
    <location>
        <begin position="64"/>
        <end position="69"/>
    </location>
</feature>
<feature type="binding site" evidence="19">
    <location>
        <position position="66"/>
    </location>
    <ligand>
        <name>Ca(2+)</name>
        <dbReference type="ChEBI" id="CHEBI:29108"/>
        <label>1</label>
    </ligand>
</feature>